<evidence type="ECO:0000256" key="5">
    <source>
        <dbReference type="ARBA" id="ARBA00023136"/>
    </source>
</evidence>
<evidence type="ECO:0000313" key="7">
    <source>
        <dbReference type="EMBL" id="MFC0523478.1"/>
    </source>
</evidence>
<reference evidence="7 8" key="1">
    <citation type="submission" date="2024-09" db="EMBL/GenBank/DDBJ databases">
        <authorList>
            <person name="Sun Q."/>
            <person name="Mori K."/>
        </authorList>
    </citation>
    <scope>NUCLEOTIDE SEQUENCE [LARGE SCALE GENOMIC DNA]</scope>
    <source>
        <strain evidence="7 8">NCAIM B.02529</strain>
    </source>
</reference>
<accession>A0ABV6LM64</accession>
<keyword evidence="4 6" id="KW-1133">Transmembrane helix</keyword>
<gene>
    <name evidence="7" type="ORF">ACFFGV_07755</name>
</gene>
<comment type="similarity">
    <text evidence="2">Belongs to the UPF0754 family.</text>
</comment>
<organism evidence="7 8">
    <name type="scientific">Pontibacillus salicampi</name>
    <dbReference type="NCBI Taxonomy" id="1449801"/>
    <lineage>
        <taxon>Bacteria</taxon>
        <taxon>Bacillati</taxon>
        <taxon>Bacillota</taxon>
        <taxon>Bacilli</taxon>
        <taxon>Bacillales</taxon>
        <taxon>Bacillaceae</taxon>
        <taxon>Pontibacillus</taxon>
    </lineage>
</organism>
<dbReference type="RefSeq" id="WP_377346308.1">
    <property type="nucleotide sequence ID" value="NZ_JBHLTP010000004.1"/>
</dbReference>
<dbReference type="InterPro" id="IPR016991">
    <property type="entry name" value="UCP032178"/>
</dbReference>
<keyword evidence="8" id="KW-1185">Reference proteome</keyword>
<feature type="transmembrane region" description="Helical" evidence="6">
    <location>
        <begin position="6"/>
        <end position="31"/>
    </location>
</feature>
<evidence type="ECO:0000256" key="1">
    <source>
        <dbReference type="ARBA" id="ARBA00004236"/>
    </source>
</evidence>
<proteinExistence type="inferred from homology"/>
<dbReference type="PIRSF" id="PIRSF032178">
    <property type="entry name" value="UCP032178"/>
    <property type="match status" value="1"/>
</dbReference>
<evidence type="ECO:0000256" key="6">
    <source>
        <dbReference type="SAM" id="Phobius"/>
    </source>
</evidence>
<evidence type="ECO:0000256" key="4">
    <source>
        <dbReference type="ARBA" id="ARBA00022989"/>
    </source>
</evidence>
<dbReference type="EMBL" id="JBHLTP010000004">
    <property type="protein sequence ID" value="MFC0523478.1"/>
    <property type="molecule type" value="Genomic_DNA"/>
</dbReference>
<protein>
    <submittedName>
        <fullName evidence="7">DUF445 domain-containing protein</fullName>
    </submittedName>
</protein>
<keyword evidence="3 6" id="KW-0812">Transmembrane</keyword>
<evidence type="ECO:0000256" key="3">
    <source>
        <dbReference type="ARBA" id="ARBA00022692"/>
    </source>
</evidence>
<comment type="subcellular location">
    <subcellularLocation>
        <location evidence="1">Cell membrane</location>
    </subcellularLocation>
</comment>
<keyword evidence="5 6" id="KW-0472">Membrane</keyword>
<sequence length="379" mass="43224">MLKTILIIVLMMAIGAAIGGVTNSLAIKMLFRPFHAKYIGKTRLPFTPGLIPKRRGELANQLGDMVVEHLLTPEGLRRKFLDASFQKQMEKWVQSEVERVLTSDQTLEQFAKQHHIPLSEDRIKRYLHDLTIQRYNELMETYRKEALKDIAGDRLVIRGKESLSAISGYVLQQIDSYISSDAGKEKLTSIIEKYLEGQGFLGNMVSSFLGNDGIADRIQPAISRYITSDEAKEWLTSLLEMEYDKWTEKDIAYFEGRIGADTLSDWLAKAVTKAVPVKDWMDRSIKEHSEKIRPYIVQEMVPELVSYMGAYLSERIPQIMEKLHLSDIVKQEVESFSVERIEHMVLGISRREFKMITYLGALLGGLIGFVQGMIVMLIG</sequence>
<dbReference type="InterPro" id="IPR007383">
    <property type="entry name" value="DUF445"/>
</dbReference>
<dbReference type="Proteomes" id="UP001589836">
    <property type="component" value="Unassembled WGS sequence"/>
</dbReference>
<evidence type="ECO:0000313" key="8">
    <source>
        <dbReference type="Proteomes" id="UP001589836"/>
    </source>
</evidence>
<feature type="transmembrane region" description="Helical" evidence="6">
    <location>
        <begin position="356"/>
        <end position="378"/>
    </location>
</feature>
<dbReference type="PANTHER" id="PTHR35791:SF1">
    <property type="entry name" value="UPF0754 MEMBRANE PROTEIN YHEB"/>
    <property type="match status" value="1"/>
</dbReference>
<name>A0ABV6LM64_9BACI</name>
<comment type="caution">
    <text evidence="7">The sequence shown here is derived from an EMBL/GenBank/DDBJ whole genome shotgun (WGS) entry which is preliminary data.</text>
</comment>
<evidence type="ECO:0000256" key="2">
    <source>
        <dbReference type="ARBA" id="ARBA00008053"/>
    </source>
</evidence>
<dbReference type="PANTHER" id="PTHR35791">
    <property type="entry name" value="UPF0754 MEMBRANE PROTEIN YHEB"/>
    <property type="match status" value="1"/>
</dbReference>
<dbReference type="Pfam" id="PF04286">
    <property type="entry name" value="DUF445"/>
    <property type="match status" value="1"/>
</dbReference>